<feature type="compositionally biased region" description="Low complexity" evidence="1">
    <location>
        <begin position="220"/>
        <end position="265"/>
    </location>
</feature>
<keyword evidence="2" id="KW-0472">Membrane</keyword>
<reference evidence="3 4" key="1">
    <citation type="journal article" date="2018" name="Evol. Lett.">
        <title>Horizontal gene cluster transfer increased hallucinogenic mushroom diversity.</title>
        <authorList>
            <person name="Reynolds H.T."/>
            <person name="Vijayakumar V."/>
            <person name="Gluck-Thaler E."/>
            <person name="Korotkin H.B."/>
            <person name="Matheny P.B."/>
            <person name="Slot J.C."/>
        </authorList>
    </citation>
    <scope>NUCLEOTIDE SEQUENCE [LARGE SCALE GENOMIC DNA]</scope>
    <source>
        <strain evidence="3 4">2631</strain>
    </source>
</reference>
<feature type="transmembrane region" description="Helical" evidence="2">
    <location>
        <begin position="619"/>
        <end position="640"/>
    </location>
</feature>
<keyword evidence="2" id="KW-0812">Transmembrane</keyword>
<feature type="compositionally biased region" description="Low complexity" evidence="1">
    <location>
        <begin position="350"/>
        <end position="359"/>
    </location>
</feature>
<feature type="compositionally biased region" description="Low complexity" evidence="1">
    <location>
        <begin position="136"/>
        <end position="196"/>
    </location>
</feature>
<dbReference type="EMBL" id="NHYD01000685">
    <property type="protein sequence ID" value="PPQ93597.1"/>
    <property type="molecule type" value="Genomic_DNA"/>
</dbReference>
<feature type="region of interest" description="Disordered" evidence="1">
    <location>
        <begin position="472"/>
        <end position="500"/>
    </location>
</feature>
<proteinExistence type="predicted"/>
<feature type="compositionally biased region" description="Pro residues" evidence="1">
    <location>
        <begin position="11"/>
        <end position="20"/>
    </location>
</feature>
<feature type="compositionally biased region" description="Low complexity" evidence="1">
    <location>
        <begin position="1"/>
        <end position="10"/>
    </location>
</feature>
<dbReference type="STRING" id="93625.A0A409XSA7"/>
<comment type="caution">
    <text evidence="3">The sequence shown here is derived from an EMBL/GenBank/DDBJ whole genome shotgun (WGS) entry which is preliminary data.</text>
</comment>
<feature type="compositionally biased region" description="Low complexity" evidence="1">
    <location>
        <begin position="285"/>
        <end position="299"/>
    </location>
</feature>
<feature type="compositionally biased region" description="Basic and acidic residues" evidence="1">
    <location>
        <begin position="22"/>
        <end position="42"/>
    </location>
</feature>
<feature type="compositionally biased region" description="Gly residues" evidence="1">
    <location>
        <begin position="385"/>
        <end position="406"/>
    </location>
</feature>
<sequence length="693" mass="71312">MPASPSSSRPPHAPANPPAHDPWVHAVEHDVPLLHPKARSDAGDDEEEPGTKETTDELDRKAMPVNADKAQPPPTPPKNGVSSPPKSDNVGADPRLPIPPRAHMHTRGPSSPPVPTPFSLSKSQVNNPLPHRDRQTGTGTIGSTTGGYVADLASQQSSSSSTTATATATQGGAAQRNPRSSFFRSSPLAASTSSSSGMVAKNLHYFPTSASTSTTGLIASFPSPGSSPLPNSSSTSTSTSSPATLLNSSPPMSTPNSMAPSSSSSLIHQGPGQGARTGQRQRTFSEANSALSGSSSSVSPPIPTNAPYPNSQPYPHPNPTSIPSQQQQQPFARQGSRGGLPPSSSTAPISYPNSPNPNYGHAHREDSRGFESGQSTPHAYSHAGFMGGGGNGNGNGGAGMGPGPGVGLRDPGIPHSHSRGSMILYRLSATEDGILPPPGMPVGRRASMYSNSGDSIASLGGDSKYPLVGLPPYGAGSGTRTPGTPGRPGTPGTPASGSIGNRGGEHSLAEIGRVQGGLVAYVYDPDEDLDADELDEEEEEWVRNVGGHVGFGSVPGKGDIKSLGSMGKGSLVKGKSQRSTLAKIPPMPNGKGGNGKMQSRVPMTIPTPPTKSTGVSLRGLVNVGTLVILIIGLLLLFLLYPIFSAYNNNGVEQLIIGNTRINSTGQAALELIAEAGDKDKREWTWSGFDKDLP</sequence>
<keyword evidence="4" id="KW-1185">Reference proteome</keyword>
<gene>
    <name evidence="3" type="ORF">CVT25_005477</name>
</gene>
<feature type="compositionally biased region" description="Basic and acidic residues" evidence="1">
    <location>
        <begin position="49"/>
        <end position="62"/>
    </location>
</feature>
<dbReference type="AlphaFoldDB" id="A0A409XSA7"/>
<accession>A0A409XSA7</accession>
<keyword evidence="2" id="KW-1133">Transmembrane helix</keyword>
<name>A0A409XSA7_PSICY</name>
<evidence type="ECO:0000313" key="4">
    <source>
        <dbReference type="Proteomes" id="UP000283269"/>
    </source>
</evidence>
<feature type="region of interest" description="Disordered" evidence="1">
    <location>
        <begin position="1"/>
        <end position="196"/>
    </location>
</feature>
<evidence type="ECO:0000256" key="2">
    <source>
        <dbReference type="SAM" id="Phobius"/>
    </source>
</evidence>
<dbReference type="OrthoDB" id="3057032at2759"/>
<evidence type="ECO:0000313" key="3">
    <source>
        <dbReference type="EMBL" id="PPQ93597.1"/>
    </source>
</evidence>
<protein>
    <submittedName>
        <fullName evidence="3">Uncharacterized protein</fullName>
    </submittedName>
</protein>
<feature type="region of interest" description="Disordered" evidence="1">
    <location>
        <begin position="565"/>
        <end position="600"/>
    </location>
</feature>
<feature type="region of interest" description="Disordered" evidence="1">
    <location>
        <begin position="217"/>
        <end position="417"/>
    </location>
</feature>
<organism evidence="3 4">
    <name type="scientific">Psilocybe cyanescens</name>
    <dbReference type="NCBI Taxonomy" id="93625"/>
    <lineage>
        <taxon>Eukaryota</taxon>
        <taxon>Fungi</taxon>
        <taxon>Dikarya</taxon>
        <taxon>Basidiomycota</taxon>
        <taxon>Agaricomycotina</taxon>
        <taxon>Agaricomycetes</taxon>
        <taxon>Agaricomycetidae</taxon>
        <taxon>Agaricales</taxon>
        <taxon>Agaricineae</taxon>
        <taxon>Strophariaceae</taxon>
        <taxon>Psilocybe</taxon>
    </lineage>
</organism>
<feature type="compositionally biased region" description="Polar residues" evidence="1">
    <location>
        <begin position="118"/>
        <end position="127"/>
    </location>
</feature>
<dbReference type="InParanoid" id="A0A409XSA7"/>
<dbReference type="Proteomes" id="UP000283269">
    <property type="component" value="Unassembled WGS sequence"/>
</dbReference>
<evidence type="ECO:0000256" key="1">
    <source>
        <dbReference type="SAM" id="MobiDB-lite"/>
    </source>
</evidence>
<feature type="compositionally biased region" description="Pro residues" evidence="1">
    <location>
        <begin position="300"/>
        <end position="320"/>
    </location>
</feature>